<accession>A0A0A0L7Z8</accession>
<reference evidence="1 2" key="1">
    <citation type="journal article" date="2009" name="Nat. Genet.">
        <title>The genome of the cucumber, Cucumis sativus L.</title>
        <authorList>
            <person name="Huang S."/>
            <person name="Li R."/>
            <person name="Zhang Z."/>
            <person name="Li L."/>
            <person name="Gu X."/>
            <person name="Fan W."/>
            <person name="Lucas W.J."/>
            <person name="Wang X."/>
            <person name="Xie B."/>
            <person name="Ni P."/>
            <person name="Ren Y."/>
            <person name="Zhu H."/>
            <person name="Li J."/>
            <person name="Lin K."/>
            <person name="Jin W."/>
            <person name="Fei Z."/>
            <person name="Li G."/>
            <person name="Staub J."/>
            <person name="Kilian A."/>
            <person name="van der Vossen E.A."/>
            <person name="Wu Y."/>
            <person name="Guo J."/>
            <person name="He J."/>
            <person name="Jia Z."/>
            <person name="Ren Y."/>
            <person name="Tian G."/>
            <person name="Lu Y."/>
            <person name="Ruan J."/>
            <person name="Qian W."/>
            <person name="Wang M."/>
            <person name="Huang Q."/>
            <person name="Li B."/>
            <person name="Xuan Z."/>
            <person name="Cao J."/>
            <person name="Asan"/>
            <person name="Wu Z."/>
            <person name="Zhang J."/>
            <person name="Cai Q."/>
            <person name="Bai Y."/>
            <person name="Zhao B."/>
            <person name="Han Y."/>
            <person name="Li Y."/>
            <person name="Li X."/>
            <person name="Wang S."/>
            <person name="Shi Q."/>
            <person name="Liu S."/>
            <person name="Cho W.K."/>
            <person name="Kim J.Y."/>
            <person name="Xu Y."/>
            <person name="Heller-Uszynska K."/>
            <person name="Miao H."/>
            <person name="Cheng Z."/>
            <person name="Zhang S."/>
            <person name="Wu J."/>
            <person name="Yang Y."/>
            <person name="Kang H."/>
            <person name="Li M."/>
            <person name="Liang H."/>
            <person name="Ren X."/>
            <person name="Shi Z."/>
            <person name="Wen M."/>
            <person name="Jian M."/>
            <person name="Yang H."/>
            <person name="Zhang G."/>
            <person name="Yang Z."/>
            <person name="Chen R."/>
            <person name="Liu S."/>
            <person name="Li J."/>
            <person name="Ma L."/>
            <person name="Liu H."/>
            <person name="Zhou Y."/>
            <person name="Zhao J."/>
            <person name="Fang X."/>
            <person name="Li G."/>
            <person name="Fang L."/>
            <person name="Li Y."/>
            <person name="Liu D."/>
            <person name="Zheng H."/>
            <person name="Zhang Y."/>
            <person name="Qin N."/>
            <person name="Li Z."/>
            <person name="Yang G."/>
            <person name="Yang S."/>
            <person name="Bolund L."/>
            <person name="Kristiansen K."/>
            <person name="Zheng H."/>
            <person name="Li S."/>
            <person name="Zhang X."/>
            <person name="Yang H."/>
            <person name="Wang J."/>
            <person name="Sun R."/>
            <person name="Zhang B."/>
            <person name="Jiang S."/>
            <person name="Wang J."/>
            <person name="Du Y."/>
            <person name="Li S."/>
        </authorList>
    </citation>
    <scope>NUCLEOTIDE SEQUENCE [LARGE SCALE GENOMIC DNA]</scope>
    <source>
        <strain evidence="2">cv. 9930</strain>
    </source>
</reference>
<reference evidence="1 2" key="4">
    <citation type="journal article" date="2011" name="BMC Genomics">
        <title>RNA-Seq improves annotation of protein-coding genes in the cucumber genome.</title>
        <authorList>
            <person name="Li Z."/>
            <person name="Zhang Z."/>
            <person name="Yan P."/>
            <person name="Huang S."/>
            <person name="Fei Z."/>
            <person name="Lin K."/>
        </authorList>
    </citation>
    <scope>NUCLEOTIDE SEQUENCE [LARGE SCALE GENOMIC DNA]</scope>
    <source>
        <strain evidence="2">cv. 9930</strain>
    </source>
</reference>
<dbReference type="AlphaFoldDB" id="A0A0A0L7Z8"/>
<reference evidence="1 2" key="2">
    <citation type="journal article" date="2009" name="PLoS ONE">
        <title>An integrated genetic and cytogenetic map of the cucumber genome.</title>
        <authorList>
            <person name="Ren Y."/>
            <person name="Zhang Z."/>
            <person name="Liu J."/>
            <person name="Staub J.E."/>
            <person name="Han Y."/>
            <person name="Cheng Z."/>
            <person name="Li X."/>
            <person name="Lu J."/>
            <person name="Miao H."/>
            <person name="Kang H."/>
            <person name="Xie B."/>
            <person name="Gu X."/>
            <person name="Wang X."/>
            <person name="Du Y."/>
            <person name="Jin W."/>
            <person name="Huang S."/>
        </authorList>
    </citation>
    <scope>NUCLEOTIDE SEQUENCE [LARGE SCALE GENOMIC DNA]</scope>
    <source>
        <strain evidence="2">cv. 9930</strain>
    </source>
</reference>
<reference evidence="1 2" key="3">
    <citation type="journal article" date="2010" name="BMC Genomics">
        <title>Transcriptome sequencing and comparative analysis of cucumber flowers with different sex types.</title>
        <authorList>
            <person name="Guo S."/>
            <person name="Zheng Y."/>
            <person name="Joung J.G."/>
            <person name="Liu S."/>
            <person name="Zhang Z."/>
            <person name="Crasta O.R."/>
            <person name="Sobral B.W."/>
            <person name="Xu Y."/>
            <person name="Huang S."/>
            <person name="Fei Z."/>
        </authorList>
    </citation>
    <scope>NUCLEOTIDE SEQUENCE [LARGE SCALE GENOMIC DNA]</scope>
    <source>
        <strain evidence="2">cv. 9930</strain>
    </source>
</reference>
<proteinExistence type="predicted"/>
<organism evidence="1 2">
    <name type="scientific">Cucumis sativus</name>
    <name type="common">Cucumber</name>
    <dbReference type="NCBI Taxonomy" id="3659"/>
    <lineage>
        <taxon>Eukaryota</taxon>
        <taxon>Viridiplantae</taxon>
        <taxon>Streptophyta</taxon>
        <taxon>Embryophyta</taxon>
        <taxon>Tracheophyta</taxon>
        <taxon>Spermatophyta</taxon>
        <taxon>Magnoliopsida</taxon>
        <taxon>eudicotyledons</taxon>
        <taxon>Gunneridae</taxon>
        <taxon>Pentapetalae</taxon>
        <taxon>rosids</taxon>
        <taxon>fabids</taxon>
        <taxon>Cucurbitales</taxon>
        <taxon>Cucurbitaceae</taxon>
        <taxon>Benincaseae</taxon>
        <taxon>Cucumis</taxon>
    </lineage>
</organism>
<name>A0A0A0L7Z8_CUCSA</name>
<evidence type="ECO:0000313" key="2">
    <source>
        <dbReference type="Proteomes" id="UP000029981"/>
    </source>
</evidence>
<protein>
    <submittedName>
        <fullName evidence="1">Uncharacterized protein</fullName>
    </submittedName>
</protein>
<dbReference type="EMBL" id="CM002924">
    <property type="protein sequence ID" value="KGN58040.1"/>
    <property type="molecule type" value="Genomic_DNA"/>
</dbReference>
<dbReference type="Gramene" id="KGN58040">
    <property type="protein sequence ID" value="KGN58040"/>
    <property type="gene ID" value="Csa_3G455630"/>
</dbReference>
<gene>
    <name evidence="1" type="ORF">Csa_3G455630</name>
</gene>
<keyword evidence="2" id="KW-1185">Reference proteome</keyword>
<dbReference type="Proteomes" id="UP000029981">
    <property type="component" value="Chromosome 3"/>
</dbReference>
<sequence length="76" mass="8951">MVDLSLDLEYIDIGIENMKDLERQRCGDLRRRRKAAKCEILIGVVGELERNRLLEIWNRGSHRTSKTDDGTLFKKY</sequence>
<evidence type="ECO:0000313" key="1">
    <source>
        <dbReference type="EMBL" id="KGN58040.1"/>
    </source>
</evidence>